<feature type="compositionally biased region" description="Acidic residues" evidence="1">
    <location>
        <begin position="126"/>
        <end position="138"/>
    </location>
</feature>
<feature type="region of interest" description="Disordered" evidence="1">
    <location>
        <begin position="568"/>
        <end position="616"/>
    </location>
</feature>
<dbReference type="Pfam" id="PF13926">
    <property type="entry name" value="DUF4211"/>
    <property type="match status" value="1"/>
</dbReference>
<dbReference type="OMA" id="WRDFHIN"/>
<dbReference type="KEGG" id="aalt:CC77DRAFT_1038904"/>
<feature type="region of interest" description="Disordered" evidence="1">
    <location>
        <begin position="80"/>
        <end position="414"/>
    </location>
</feature>
<dbReference type="PANTHER" id="PTHR14689:SF0">
    <property type="entry name" value="COILED-COIL DOMAIN-CONTAINING PROTEIN 82"/>
    <property type="match status" value="1"/>
</dbReference>
<organism evidence="3 4">
    <name type="scientific">Alternaria alternata</name>
    <name type="common">Alternaria rot fungus</name>
    <name type="synonym">Torula alternata</name>
    <dbReference type="NCBI Taxonomy" id="5599"/>
    <lineage>
        <taxon>Eukaryota</taxon>
        <taxon>Fungi</taxon>
        <taxon>Dikarya</taxon>
        <taxon>Ascomycota</taxon>
        <taxon>Pezizomycotina</taxon>
        <taxon>Dothideomycetes</taxon>
        <taxon>Pleosporomycetidae</taxon>
        <taxon>Pleosporales</taxon>
        <taxon>Pleosporineae</taxon>
        <taxon>Pleosporaceae</taxon>
        <taxon>Alternaria</taxon>
        <taxon>Alternaria sect. Alternaria</taxon>
        <taxon>Alternaria alternata complex</taxon>
    </lineage>
</organism>
<feature type="compositionally biased region" description="Basic and acidic residues" evidence="1">
    <location>
        <begin position="330"/>
        <end position="352"/>
    </location>
</feature>
<feature type="compositionally biased region" description="Basic and acidic residues" evidence="1">
    <location>
        <begin position="80"/>
        <end position="91"/>
    </location>
</feature>
<dbReference type="PANTHER" id="PTHR14689">
    <property type="entry name" value="PHORBOL-ESTER_DAG-TYPE DOMAIN-CONTAINING PROTEIN"/>
    <property type="match status" value="1"/>
</dbReference>
<feature type="compositionally biased region" description="Acidic residues" evidence="1">
    <location>
        <begin position="292"/>
        <end position="317"/>
    </location>
</feature>
<feature type="domain" description="DUF4211" evidence="2">
    <location>
        <begin position="430"/>
        <end position="571"/>
    </location>
</feature>
<evidence type="ECO:0000313" key="4">
    <source>
        <dbReference type="Proteomes" id="UP000077248"/>
    </source>
</evidence>
<evidence type="ECO:0000313" key="3">
    <source>
        <dbReference type="EMBL" id="OAG23448.1"/>
    </source>
</evidence>
<dbReference type="AlphaFoldDB" id="A0A177DVB0"/>
<feature type="compositionally biased region" description="Polar residues" evidence="1">
    <location>
        <begin position="35"/>
        <end position="46"/>
    </location>
</feature>
<proteinExistence type="predicted"/>
<evidence type="ECO:0000259" key="2">
    <source>
        <dbReference type="Pfam" id="PF13926"/>
    </source>
</evidence>
<feature type="compositionally biased region" description="Basic and acidic residues" evidence="1">
    <location>
        <begin position="173"/>
        <end position="182"/>
    </location>
</feature>
<feature type="compositionally biased region" description="Basic and acidic residues" evidence="1">
    <location>
        <begin position="190"/>
        <end position="203"/>
    </location>
</feature>
<dbReference type="GeneID" id="29112730"/>
<feature type="compositionally biased region" description="Basic residues" evidence="1">
    <location>
        <begin position="1"/>
        <end position="13"/>
    </location>
</feature>
<feature type="compositionally biased region" description="Basic residues" evidence="1">
    <location>
        <begin position="266"/>
        <end position="275"/>
    </location>
</feature>
<protein>
    <recommendedName>
        <fullName evidence="2">DUF4211 domain-containing protein</fullName>
    </recommendedName>
</protein>
<feature type="compositionally biased region" description="Low complexity" evidence="1">
    <location>
        <begin position="18"/>
        <end position="34"/>
    </location>
</feature>
<dbReference type="GO" id="GO:0005634">
    <property type="term" value="C:nucleus"/>
    <property type="evidence" value="ECO:0007669"/>
    <property type="project" value="TreeGrafter"/>
</dbReference>
<feature type="region of interest" description="Disordered" evidence="1">
    <location>
        <begin position="1"/>
        <end position="65"/>
    </location>
</feature>
<evidence type="ECO:0000256" key="1">
    <source>
        <dbReference type="SAM" id="MobiDB-lite"/>
    </source>
</evidence>
<feature type="compositionally biased region" description="Polar residues" evidence="1">
    <location>
        <begin position="358"/>
        <end position="368"/>
    </location>
</feature>
<dbReference type="Proteomes" id="UP000077248">
    <property type="component" value="Unassembled WGS sequence"/>
</dbReference>
<dbReference type="VEuPathDB" id="FungiDB:CC77DRAFT_1038904"/>
<feature type="compositionally biased region" description="Acidic residues" evidence="1">
    <location>
        <begin position="392"/>
        <end position="413"/>
    </location>
</feature>
<dbReference type="RefSeq" id="XP_018388869.1">
    <property type="nucleotide sequence ID" value="XM_018527136.1"/>
</dbReference>
<dbReference type="EMBL" id="KV441473">
    <property type="protein sequence ID" value="OAG23448.1"/>
    <property type="molecule type" value="Genomic_DNA"/>
</dbReference>
<dbReference type="STRING" id="5599.A0A177DVB0"/>
<reference evidence="3 4" key="1">
    <citation type="submission" date="2016-05" db="EMBL/GenBank/DDBJ databases">
        <title>Comparative analysis of secretome profiles of manganese(II)-oxidizing ascomycete fungi.</title>
        <authorList>
            <consortium name="DOE Joint Genome Institute"/>
            <person name="Zeiner C.A."/>
            <person name="Purvine S.O."/>
            <person name="Zink E.M."/>
            <person name="Wu S."/>
            <person name="Pasa-Tolic L."/>
            <person name="Chaput D.L."/>
            <person name="Haridas S."/>
            <person name="Grigoriev I.V."/>
            <person name="Santelli C.M."/>
            <person name="Hansel C.M."/>
        </authorList>
    </citation>
    <scope>NUCLEOTIDE SEQUENCE [LARGE SCALE GENOMIC DNA]</scope>
    <source>
        <strain evidence="3 4">SRC1lrK2f</strain>
    </source>
</reference>
<dbReference type="InterPro" id="IPR025451">
    <property type="entry name" value="DUF4211"/>
</dbReference>
<gene>
    <name evidence="3" type="ORF">CC77DRAFT_1038904</name>
</gene>
<sequence>MAPKKPRDRKRQTKINFSPAPKSSPATRSSAATTMGNSPSRPNLTAMQPKKAPSRASKNNKKDFWGEDALAKGIREGKELGKLLHSSRPDYSDSDSADSTPPEEDEPLALVMSRNYKALATPSDRSEDDVDEEDEVPVEEPKSRKRRRAATPNDSDDEEPTVTVVPRKRQKRVKIESDSSEKPKKKKKKDKEDNKRSKKKESTSEEEETQPAPRSSRRRAVKKAPTPDEDEEDDVPLTPAPRSRRKTTRQPSLPVEREEEQSPPRSTRRRLKRRKSSSEDEEEASGRGDVVSGEEESGGVEGSANDEEDDEEQDELKEELAFLRSSPLPDRGRLRSTQDKPKNKRQEALEALKRRRAGTTNEPSSSVTPGRKRAVVVDTDSESELEMIKEEPDSDLDVLEEDDIEDDEQEESDRDANALDMFQEDEQDEQFIDDDPDNMIGEPSVNDDLDEMRLAFSLSRAKTRDLFKHAVEWMVMKKIHPGFDSKKNVYTLTFRKLDDEVKGLAGSKYTSSAWTADFTRAIRARPDLMINELSAAERAVMSPHCEACNRTNHTASFELLLQGQPYHPETLEPLSTASDSSDSDSDDSDSSGLSSDSETALNGEKPTYNYQKDRIPPESHRFPLGSTCKANAQVAHTLYHWRYNLYQWVKDHLKAQGHLSAEKLVKREGKSDRKREKEARKIVDAMEADGQIKSLWHSYKTQLQAAVEADNDYANGWGRRG</sequence>
<name>A0A177DVB0_ALTAL</name>
<keyword evidence="4" id="KW-1185">Reference proteome</keyword>
<feature type="compositionally biased region" description="Acidic residues" evidence="1">
    <location>
        <begin position="92"/>
        <end position="107"/>
    </location>
</feature>
<accession>A0A177DVB0</accession>